<keyword evidence="5" id="KW-0128">Catecholamine metabolism</keyword>
<dbReference type="InterPro" id="IPR002935">
    <property type="entry name" value="SAM_O-MeTrfase"/>
</dbReference>
<organism evidence="7 8">
    <name type="scientific">Aspergillus homomorphus (strain CBS 101889)</name>
    <dbReference type="NCBI Taxonomy" id="1450537"/>
    <lineage>
        <taxon>Eukaryota</taxon>
        <taxon>Fungi</taxon>
        <taxon>Dikarya</taxon>
        <taxon>Ascomycota</taxon>
        <taxon>Pezizomycotina</taxon>
        <taxon>Eurotiomycetes</taxon>
        <taxon>Eurotiomycetidae</taxon>
        <taxon>Eurotiales</taxon>
        <taxon>Aspergillaceae</taxon>
        <taxon>Aspergillus</taxon>
        <taxon>Aspergillus subgen. Circumdati</taxon>
    </lineage>
</organism>
<feature type="non-terminal residue" evidence="7">
    <location>
        <position position="1"/>
    </location>
</feature>
<dbReference type="GO" id="GO:0006584">
    <property type="term" value="P:catecholamine metabolic process"/>
    <property type="evidence" value="ECO:0007669"/>
    <property type="project" value="UniProtKB-KW"/>
</dbReference>
<dbReference type="PANTHER" id="PTHR43836">
    <property type="entry name" value="CATECHOL O-METHYLTRANSFERASE 1-RELATED"/>
    <property type="match status" value="1"/>
</dbReference>
<dbReference type="PROSITE" id="PS51682">
    <property type="entry name" value="SAM_OMT_I"/>
    <property type="match status" value="1"/>
</dbReference>
<accession>A0A395HSZ7</accession>
<keyword evidence="3 7" id="KW-0808">Transferase</keyword>
<dbReference type="SUPFAM" id="SSF53335">
    <property type="entry name" value="S-adenosyl-L-methionine-dependent methyltransferases"/>
    <property type="match status" value="1"/>
</dbReference>
<dbReference type="Gene3D" id="3.40.50.150">
    <property type="entry name" value="Vaccinia Virus protein VP39"/>
    <property type="match status" value="1"/>
</dbReference>
<proteinExistence type="inferred from homology"/>
<dbReference type="STRING" id="1450537.A0A395HSZ7"/>
<evidence type="ECO:0000256" key="6">
    <source>
        <dbReference type="ARBA" id="ARBA00023453"/>
    </source>
</evidence>
<dbReference type="OrthoDB" id="186626at2759"/>
<dbReference type="GO" id="GO:0032259">
    <property type="term" value="P:methylation"/>
    <property type="evidence" value="ECO:0007669"/>
    <property type="project" value="UniProtKB-KW"/>
</dbReference>
<dbReference type="GO" id="GO:0008171">
    <property type="term" value="F:O-methyltransferase activity"/>
    <property type="evidence" value="ECO:0007669"/>
    <property type="project" value="InterPro"/>
</dbReference>
<evidence type="ECO:0000313" key="8">
    <source>
        <dbReference type="Proteomes" id="UP000248961"/>
    </source>
</evidence>
<evidence type="ECO:0000256" key="4">
    <source>
        <dbReference type="ARBA" id="ARBA00022691"/>
    </source>
</evidence>
<dbReference type="Proteomes" id="UP000248961">
    <property type="component" value="Unassembled WGS sequence"/>
</dbReference>
<dbReference type="PANTHER" id="PTHR43836:SF2">
    <property type="entry name" value="CATECHOL O-METHYLTRANSFERASE 1-RELATED"/>
    <property type="match status" value="1"/>
</dbReference>
<evidence type="ECO:0000313" key="7">
    <source>
        <dbReference type="EMBL" id="RAL10957.1"/>
    </source>
</evidence>
<gene>
    <name evidence="7" type="ORF">BO97DRAFT_454629</name>
</gene>
<sequence>PRPLLLYKDGREQALQTHILQHPNASSLQNQPASILAEIDQWAADNNRCMMTIGPERSAPIVDLIRTTKPQTMTELGGYIGYSAIKFGEEVRRAGGTRYCSLEYNPEYAAIARSLVEFAGLGDFVTILVGDARDSLAQLAGKATLDLLFLDHSGRLYLQDLLTVERLGLLVRGAHVVADNVWLPGAEPYAEFMGQSEQVVDGRVLRYETRTLPYVLSNGQQVS</sequence>
<dbReference type="RefSeq" id="XP_025550111.1">
    <property type="nucleotide sequence ID" value="XM_025699117.1"/>
</dbReference>
<reference evidence="7 8" key="1">
    <citation type="submission" date="2018-02" db="EMBL/GenBank/DDBJ databases">
        <title>The genomes of Aspergillus section Nigri reveals drivers in fungal speciation.</title>
        <authorList>
            <consortium name="DOE Joint Genome Institute"/>
            <person name="Vesth T.C."/>
            <person name="Nybo J."/>
            <person name="Theobald S."/>
            <person name="Brandl J."/>
            <person name="Frisvad J.C."/>
            <person name="Nielsen K.F."/>
            <person name="Lyhne E.K."/>
            <person name="Kogle M.E."/>
            <person name="Kuo A."/>
            <person name="Riley R."/>
            <person name="Clum A."/>
            <person name="Nolan M."/>
            <person name="Lipzen A."/>
            <person name="Salamov A."/>
            <person name="Henrissat B."/>
            <person name="Wiebenga A."/>
            <person name="De vries R.P."/>
            <person name="Grigoriev I.V."/>
            <person name="Mortensen U.H."/>
            <person name="Andersen M.R."/>
            <person name="Baker S.E."/>
        </authorList>
    </citation>
    <scope>NUCLEOTIDE SEQUENCE [LARGE SCALE GENOMIC DNA]</scope>
    <source>
        <strain evidence="7 8">CBS 101889</strain>
    </source>
</reference>
<keyword evidence="8" id="KW-1185">Reference proteome</keyword>
<dbReference type="InterPro" id="IPR029063">
    <property type="entry name" value="SAM-dependent_MTases_sf"/>
</dbReference>
<evidence type="ECO:0000256" key="1">
    <source>
        <dbReference type="ARBA" id="ARBA00012880"/>
    </source>
</evidence>
<keyword evidence="2 7" id="KW-0489">Methyltransferase</keyword>
<dbReference type="EC" id="2.1.1.6" evidence="1"/>
<protein>
    <recommendedName>
        <fullName evidence="1">catechol O-methyltransferase</fullName>
        <ecNumber evidence="1">2.1.1.6</ecNumber>
    </recommendedName>
</protein>
<evidence type="ECO:0000256" key="2">
    <source>
        <dbReference type="ARBA" id="ARBA00022603"/>
    </source>
</evidence>
<dbReference type="AlphaFoldDB" id="A0A395HSZ7"/>
<dbReference type="VEuPathDB" id="FungiDB:BO97DRAFT_454629"/>
<comment type="similarity">
    <text evidence="6">Belongs to the class I-like SAM-binding methyltransferase superfamily. Cation-dependent O-methyltransferase family.</text>
</comment>
<dbReference type="GeneID" id="37203406"/>
<evidence type="ECO:0000256" key="5">
    <source>
        <dbReference type="ARBA" id="ARBA00022939"/>
    </source>
</evidence>
<name>A0A395HSZ7_ASPHC</name>
<evidence type="ECO:0000256" key="3">
    <source>
        <dbReference type="ARBA" id="ARBA00022679"/>
    </source>
</evidence>
<dbReference type="EMBL" id="KZ824291">
    <property type="protein sequence ID" value="RAL10957.1"/>
    <property type="molecule type" value="Genomic_DNA"/>
</dbReference>
<keyword evidence="4" id="KW-0949">S-adenosyl-L-methionine</keyword>
<dbReference type="Pfam" id="PF01596">
    <property type="entry name" value="Methyltransf_3"/>
    <property type="match status" value="1"/>
</dbReference>